<dbReference type="RefSeq" id="WP_022200382.1">
    <property type="nucleotide sequence ID" value="NZ_FR885864.1"/>
</dbReference>
<sequence length="90" mass="10186">MSSIIRKIYNGELNITNDVGVNSKEYTQLSNQLNIEQQDFRTKLPSNLIQHFDDLIELSLNLLDLGQEEGFIEGVRIGILLISEVHTDNG</sequence>
<dbReference type="Proteomes" id="UP000018009">
    <property type="component" value="Unassembled WGS sequence"/>
</dbReference>
<gene>
    <name evidence="1" type="ORF">BN486_00161</name>
</gene>
<evidence type="ECO:0000313" key="1">
    <source>
        <dbReference type="EMBL" id="CDB61403.1"/>
    </source>
</evidence>
<organism evidence="1 2">
    <name type="scientific">[Clostridium] clostridioforme CAG:132</name>
    <dbReference type="NCBI Taxonomy" id="1263065"/>
    <lineage>
        <taxon>Bacteria</taxon>
        <taxon>Bacillati</taxon>
        <taxon>Bacillota</taxon>
        <taxon>Clostridia</taxon>
        <taxon>Lachnospirales</taxon>
        <taxon>Lachnospiraceae</taxon>
        <taxon>Enterocloster</taxon>
    </lineage>
</organism>
<proteinExistence type="predicted"/>
<reference evidence="1" key="1">
    <citation type="submission" date="2012-11" db="EMBL/GenBank/DDBJ databases">
        <title>Dependencies among metagenomic species, viruses, plasmids and units of genetic variation.</title>
        <authorList>
            <person name="Nielsen H.B."/>
            <person name="Almeida M."/>
            <person name="Juncker A.S."/>
            <person name="Rasmussen S."/>
            <person name="Li J."/>
            <person name="Sunagawa S."/>
            <person name="Plichta D."/>
            <person name="Gautier L."/>
            <person name="Le Chatelier E."/>
            <person name="Peletier E."/>
            <person name="Bonde I."/>
            <person name="Nielsen T."/>
            <person name="Manichanh C."/>
            <person name="Arumugam M."/>
            <person name="Batto J."/>
            <person name="Santos M.B.Q.D."/>
            <person name="Blom N."/>
            <person name="Borruel N."/>
            <person name="Burgdorf K.S."/>
            <person name="Boumezbeur F."/>
            <person name="Casellas F."/>
            <person name="Dore J."/>
            <person name="Guarner F."/>
            <person name="Hansen T."/>
            <person name="Hildebrand F."/>
            <person name="Kaas R.S."/>
            <person name="Kennedy S."/>
            <person name="Kristiansen K."/>
            <person name="Kultima J.R."/>
            <person name="Leonard P."/>
            <person name="Levenez F."/>
            <person name="Lund O."/>
            <person name="Moumen B."/>
            <person name="Le Paslier D."/>
            <person name="Pons N."/>
            <person name="Pedersen O."/>
            <person name="Prifti E."/>
            <person name="Qin J."/>
            <person name="Raes J."/>
            <person name="Tap J."/>
            <person name="Tims S."/>
            <person name="Ussery D.W."/>
            <person name="Yamada T."/>
            <person name="MetaHit consortium"/>
            <person name="Renault P."/>
            <person name="Sicheritz-Ponten T."/>
            <person name="Bork P."/>
            <person name="Wang J."/>
            <person name="Brunak S."/>
            <person name="Ehrlich S.D."/>
        </authorList>
    </citation>
    <scope>NUCLEOTIDE SEQUENCE [LARGE SCALE GENOMIC DNA]</scope>
</reference>
<comment type="caution">
    <text evidence="1">The sequence shown here is derived from an EMBL/GenBank/DDBJ whole genome shotgun (WGS) entry which is preliminary data.</text>
</comment>
<dbReference type="InterPro" id="IPR049215">
    <property type="entry name" value="DUF6809"/>
</dbReference>
<protein>
    <submittedName>
        <fullName evidence="1">Uncharacterized protein</fullName>
    </submittedName>
</protein>
<dbReference type="Pfam" id="PF20648">
    <property type="entry name" value="DUF6809"/>
    <property type="match status" value="1"/>
</dbReference>
<accession>R6JF59</accession>
<name>R6JF59_9FIRM</name>
<evidence type="ECO:0000313" key="2">
    <source>
        <dbReference type="Proteomes" id="UP000018009"/>
    </source>
</evidence>
<dbReference type="EMBL" id="CBDY010000057">
    <property type="protein sequence ID" value="CDB61403.1"/>
    <property type="molecule type" value="Genomic_DNA"/>
</dbReference>
<dbReference type="AlphaFoldDB" id="R6JF59"/>